<feature type="transmembrane region" description="Helical" evidence="2">
    <location>
        <begin position="29"/>
        <end position="46"/>
    </location>
</feature>
<keyword evidence="2" id="KW-1133">Transmembrane helix</keyword>
<dbReference type="EMBL" id="JALP01000298">
    <property type="protein sequence ID" value="THG88886.1"/>
    <property type="molecule type" value="Genomic_DNA"/>
</dbReference>
<comment type="similarity">
    <text evidence="1">Belongs to the peptidase A24 family.</text>
</comment>
<reference evidence="4 5" key="1">
    <citation type="submission" date="2014-01" db="EMBL/GenBank/DDBJ databases">
        <title>Draft genome sequencing of Bacillus alcalophilus CGMCC 1.3604.</title>
        <authorList>
            <person name="Yang J."/>
            <person name="Diao L."/>
            <person name="Yang S."/>
        </authorList>
    </citation>
    <scope>NUCLEOTIDE SEQUENCE [LARGE SCALE GENOMIC DNA]</scope>
    <source>
        <strain evidence="4 5">CGMCC 1.3604</strain>
    </source>
</reference>
<gene>
    <name evidence="4" type="ORF">AJ85_20740</name>
</gene>
<dbReference type="InterPro" id="IPR050882">
    <property type="entry name" value="Prepilin_peptidase/N-MTase"/>
</dbReference>
<dbReference type="GO" id="GO:0006465">
    <property type="term" value="P:signal peptide processing"/>
    <property type="evidence" value="ECO:0007669"/>
    <property type="project" value="TreeGrafter"/>
</dbReference>
<feature type="transmembrane region" description="Helical" evidence="2">
    <location>
        <begin position="79"/>
        <end position="96"/>
    </location>
</feature>
<dbReference type="AlphaFoldDB" id="A0A4S4JUP9"/>
<proteinExistence type="inferred from homology"/>
<sequence length="174" mass="19380">MYLEIYDYLLFLYLLVALYMDVRYQKLPNWLTAGAMAVGLVFHLIMNGIDGLIFSVLGLLVAGLIFLLLYVFKALGAGDVKLFAGIGALIGVVNVLNVMMYSIIYAGLIAIVLLVFTRTFLRRLVTGLFAMISSLTSKDLSHLETFKATKATRFPFMYAVVPAVITAYYYLGKF</sequence>
<dbReference type="RefSeq" id="WP_003324149.1">
    <property type="nucleotide sequence ID" value="NZ_ALPT02000041.1"/>
</dbReference>
<dbReference type="PANTHER" id="PTHR30487:SF0">
    <property type="entry name" value="PREPILIN LEADER PEPTIDASE_N-METHYLTRANSFERASE-RELATED"/>
    <property type="match status" value="1"/>
</dbReference>
<organism evidence="4 5">
    <name type="scientific">Alkalihalobacillus alcalophilus ATCC 27647 = CGMCC 1.3604</name>
    <dbReference type="NCBI Taxonomy" id="1218173"/>
    <lineage>
        <taxon>Bacteria</taxon>
        <taxon>Bacillati</taxon>
        <taxon>Bacillota</taxon>
        <taxon>Bacilli</taxon>
        <taxon>Bacillales</taxon>
        <taxon>Bacillaceae</taxon>
        <taxon>Alkalihalobacillus</taxon>
    </lineage>
</organism>
<evidence type="ECO:0000259" key="3">
    <source>
        <dbReference type="Pfam" id="PF01478"/>
    </source>
</evidence>
<dbReference type="PANTHER" id="PTHR30487">
    <property type="entry name" value="TYPE 4 PREPILIN-LIKE PROTEINS LEADER PEPTIDE-PROCESSING ENZYME"/>
    <property type="match status" value="1"/>
</dbReference>
<protein>
    <recommendedName>
        <fullName evidence="3">Prepilin type IV endopeptidase peptidase domain-containing protein</fullName>
    </recommendedName>
</protein>
<dbReference type="GO" id="GO:0004190">
    <property type="term" value="F:aspartic-type endopeptidase activity"/>
    <property type="evidence" value="ECO:0007669"/>
    <property type="project" value="InterPro"/>
</dbReference>
<keyword evidence="2" id="KW-0472">Membrane</keyword>
<feature type="transmembrane region" description="Helical" evidence="2">
    <location>
        <begin position="6"/>
        <end position="22"/>
    </location>
</feature>
<comment type="caution">
    <text evidence="4">The sequence shown here is derived from an EMBL/GenBank/DDBJ whole genome shotgun (WGS) entry which is preliminary data.</text>
</comment>
<evidence type="ECO:0000256" key="2">
    <source>
        <dbReference type="SAM" id="Phobius"/>
    </source>
</evidence>
<dbReference type="Pfam" id="PF01478">
    <property type="entry name" value="Peptidase_A24"/>
    <property type="match status" value="1"/>
</dbReference>
<evidence type="ECO:0000256" key="1">
    <source>
        <dbReference type="ARBA" id="ARBA00005801"/>
    </source>
</evidence>
<name>A0A4S4JUP9_ALKAL</name>
<dbReference type="InterPro" id="IPR000045">
    <property type="entry name" value="Prepilin_IV_endopep_pep"/>
</dbReference>
<dbReference type="GO" id="GO:0005886">
    <property type="term" value="C:plasma membrane"/>
    <property type="evidence" value="ECO:0007669"/>
    <property type="project" value="TreeGrafter"/>
</dbReference>
<feature type="transmembrane region" description="Helical" evidence="2">
    <location>
        <begin position="154"/>
        <end position="171"/>
    </location>
</feature>
<feature type="transmembrane region" description="Helical" evidence="2">
    <location>
        <begin position="52"/>
        <end position="72"/>
    </location>
</feature>
<accession>A0A4S4JUP9</accession>
<dbReference type="Proteomes" id="UP000297014">
    <property type="component" value="Unassembled WGS sequence"/>
</dbReference>
<keyword evidence="2" id="KW-0812">Transmembrane</keyword>
<evidence type="ECO:0000313" key="4">
    <source>
        <dbReference type="EMBL" id="THG88886.1"/>
    </source>
</evidence>
<dbReference type="Gene3D" id="1.20.120.1220">
    <property type="match status" value="1"/>
</dbReference>
<feature type="domain" description="Prepilin type IV endopeptidase peptidase" evidence="3">
    <location>
        <begin position="9"/>
        <end position="111"/>
    </location>
</feature>
<evidence type="ECO:0000313" key="5">
    <source>
        <dbReference type="Proteomes" id="UP000297014"/>
    </source>
</evidence>